<dbReference type="AlphaFoldDB" id="A0A401PQ07"/>
<evidence type="ECO:0000313" key="1">
    <source>
        <dbReference type="EMBL" id="GCB75199.1"/>
    </source>
</evidence>
<keyword evidence="2" id="KW-1185">Reference proteome</keyword>
<accession>A0A401PQ07</accession>
<dbReference type="Proteomes" id="UP000288216">
    <property type="component" value="Unassembled WGS sequence"/>
</dbReference>
<reference evidence="1 2" key="1">
    <citation type="journal article" date="2018" name="Nat. Ecol. Evol.">
        <title>Shark genomes provide insights into elasmobranch evolution and the origin of vertebrates.</title>
        <authorList>
            <person name="Hara Y"/>
            <person name="Yamaguchi K"/>
            <person name="Onimaru K"/>
            <person name="Kadota M"/>
            <person name="Koyanagi M"/>
            <person name="Keeley SD"/>
            <person name="Tatsumi K"/>
            <person name="Tanaka K"/>
            <person name="Motone F"/>
            <person name="Kageyama Y"/>
            <person name="Nozu R"/>
            <person name="Adachi N"/>
            <person name="Nishimura O"/>
            <person name="Nakagawa R"/>
            <person name="Tanegashima C"/>
            <person name="Kiyatake I"/>
            <person name="Matsumoto R"/>
            <person name="Murakumo K"/>
            <person name="Nishida K"/>
            <person name="Terakita A"/>
            <person name="Kuratani S"/>
            <person name="Sato K"/>
            <person name="Hyodo S Kuraku.S."/>
        </authorList>
    </citation>
    <scope>NUCLEOTIDE SEQUENCE [LARGE SCALE GENOMIC DNA]</scope>
</reference>
<feature type="non-terminal residue" evidence="1">
    <location>
        <position position="1"/>
    </location>
</feature>
<organism evidence="1 2">
    <name type="scientific">Scyliorhinus torazame</name>
    <name type="common">Cloudy catshark</name>
    <name type="synonym">Catulus torazame</name>
    <dbReference type="NCBI Taxonomy" id="75743"/>
    <lineage>
        <taxon>Eukaryota</taxon>
        <taxon>Metazoa</taxon>
        <taxon>Chordata</taxon>
        <taxon>Craniata</taxon>
        <taxon>Vertebrata</taxon>
        <taxon>Chondrichthyes</taxon>
        <taxon>Elasmobranchii</taxon>
        <taxon>Galeomorphii</taxon>
        <taxon>Galeoidea</taxon>
        <taxon>Carcharhiniformes</taxon>
        <taxon>Scyliorhinidae</taxon>
        <taxon>Scyliorhinus</taxon>
    </lineage>
</organism>
<protein>
    <submittedName>
        <fullName evidence="1">Uncharacterized protein</fullName>
    </submittedName>
</protein>
<gene>
    <name evidence="1" type="ORF">scyTo_0020895</name>
</gene>
<sequence length="179" mass="19715">LTPRAGEAAPHSPGWRGCSSLPALELCIAPRVSRAAESPLSAEPSPVACARSQAELLRAEGVSVRTGSAVDLKSAAPRPGEILTLPMENIQESDSALQSTEICQKGTNLNLSKGPDRRQRSRDKLKLFICSECEYCCEMQEKTWENNRKVRSWQNLHIEVLSANGLHILVPIFHRERCT</sequence>
<dbReference type="EMBL" id="BFAA01017574">
    <property type="protein sequence ID" value="GCB75199.1"/>
    <property type="molecule type" value="Genomic_DNA"/>
</dbReference>
<comment type="caution">
    <text evidence="1">The sequence shown here is derived from an EMBL/GenBank/DDBJ whole genome shotgun (WGS) entry which is preliminary data.</text>
</comment>
<proteinExistence type="predicted"/>
<evidence type="ECO:0000313" key="2">
    <source>
        <dbReference type="Proteomes" id="UP000288216"/>
    </source>
</evidence>
<name>A0A401PQ07_SCYTO</name>